<keyword evidence="1" id="KW-0853">WD repeat</keyword>
<proteinExistence type="predicted"/>
<feature type="compositionally biased region" description="Polar residues" evidence="2">
    <location>
        <begin position="736"/>
        <end position="753"/>
    </location>
</feature>
<dbReference type="PROSITE" id="PS50082">
    <property type="entry name" value="WD_REPEATS_2"/>
    <property type="match status" value="1"/>
</dbReference>
<organism evidence="4 5">
    <name type="scientific">Blepharisma stoltei</name>
    <dbReference type="NCBI Taxonomy" id="1481888"/>
    <lineage>
        <taxon>Eukaryota</taxon>
        <taxon>Sar</taxon>
        <taxon>Alveolata</taxon>
        <taxon>Ciliophora</taxon>
        <taxon>Postciliodesmatophora</taxon>
        <taxon>Heterotrichea</taxon>
        <taxon>Heterotrichida</taxon>
        <taxon>Blepharismidae</taxon>
        <taxon>Blepharisma</taxon>
    </lineage>
</organism>
<feature type="region of interest" description="Disordered" evidence="2">
    <location>
        <begin position="775"/>
        <end position="802"/>
    </location>
</feature>
<dbReference type="Gene3D" id="2.130.10.10">
    <property type="entry name" value="YVTN repeat-like/Quinoprotein amine dehydrogenase"/>
    <property type="match status" value="2"/>
</dbReference>
<dbReference type="InterPro" id="IPR001680">
    <property type="entry name" value="WD40_rpt"/>
</dbReference>
<dbReference type="GO" id="GO:0000278">
    <property type="term" value="P:mitotic cell cycle"/>
    <property type="evidence" value="ECO:0007669"/>
    <property type="project" value="TreeGrafter"/>
</dbReference>
<dbReference type="InterPro" id="IPR022100">
    <property type="entry name" value="WDHD1/CFT4_beta-prop_2nd"/>
</dbReference>
<dbReference type="Proteomes" id="UP001162131">
    <property type="component" value="Unassembled WGS sequence"/>
</dbReference>
<dbReference type="GO" id="GO:0006261">
    <property type="term" value="P:DNA-templated DNA replication"/>
    <property type="evidence" value="ECO:0007669"/>
    <property type="project" value="TreeGrafter"/>
</dbReference>
<dbReference type="PANTHER" id="PTHR19932">
    <property type="entry name" value="WD REPEAT AND HMG-BOX DNA BINDING PROTEIN"/>
    <property type="match status" value="1"/>
</dbReference>
<dbReference type="EMBL" id="CAJZBQ010000062">
    <property type="protein sequence ID" value="CAG9335621.1"/>
    <property type="molecule type" value="Genomic_DNA"/>
</dbReference>
<dbReference type="Pfam" id="PF00400">
    <property type="entry name" value="WD40"/>
    <property type="match status" value="1"/>
</dbReference>
<dbReference type="SUPFAM" id="SSF101908">
    <property type="entry name" value="Putative isomerase YbhE"/>
    <property type="match status" value="1"/>
</dbReference>
<dbReference type="GO" id="GO:0006281">
    <property type="term" value="P:DNA repair"/>
    <property type="evidence" value="ECO:0007669"/>
    <property type="project" value="TreeGrafter"/>
</dbReference>
<feature type="compositionally biased region" description="Basic residues" evidence="2">
    <location>
        <begin position="791"/>
        <end position="802"/>
    </location>
</feature>
<dbReference type="Pfam" id="PF12341">
    <property type="entry name" value="Mcl1_mid"/>
    <property type="match status" value="1"/>
</dbReference>
<evidence type="ECO:0000256" key="2">
    <source>
        <dbReference type="SAM" id="MobiDB-lite"/>
    </source>
</evidence>
<dbReference type="SMART" id="SM00320">
    <property type="entry name" value="WD40"/>
    <property type="match status" value="4"/>
</dbReference>
<evidence type="ECO:0000256" key="1">
    <source>
        <dbReference type="PROSITE-ProRule" id="PRU00221"/>
    </source>
</evidence>
<comment type="caution">
    <text evidence="4">The sequence shown here is derived from an EMBL/GenBank/DDBJ whole genome shotgun (WGS) entry which is preliminary data.</text>
</comment>
<dbReference type="SUPFAM" id="SSF50978">
    <property type="entry name" value="WD40 repeat-like"/>
    <property type="match status" value="1"/>
</dbReference>
<accession>A0AAU9KBK9</accession>
<feature type="repeat" description="WD" evidence="1">
    <location>
        <begin position="124"/>
        <end position="165"/>
    </location>
</feature>
<feature type="region of interest" description="Disordered" evidence="2">
    <location>
        <begin position="732"/>
        <end position="761"/>
    </location>
</feature>
<evidence type="ECO:0000259" key="3">
    <source>
        <dbReference type="Pfam" id="PF12341"/>
    </source>
</evidence>
<dbReference type="InterPro" id="IPR036322">
    <property type="entry name" value="WD40_repeat_dom_sf"/>
</dbReference>
<dbReference type="InterPro" id="IPR015943">
    <property type="entry name" value="WD40/YVTN_repeat-like_dom_sf"/>
</dbReference>
<evidence type="ECO:0000313" key="4">
    <source>
        <dbReference type="EMBL" id="CAG9335621.1"/>
    </source>
</evidence>
<dbReference type="GO" id="GO:0043596">
    <property type="term" value="C:nuclear replication fork"/>
    <property type="evidence" value="ECO:0007669"/>
    <property type="project" value="TreeGrafter"/>
</dbReference>
<dbReference type="PANTHER" id="PTHR19932:SF10">
    <property type="entry name" value="WD REPEAT AND HMG-BOX DNA-BINDING PROTEIN 1"/>
    <property type="match status" value="1"/>
</dbReference>
<dbReference type="GO" id="GO:0003682">
    <property type="term" value="F:chromatin binding"/>
    <property type="evidence" value="ECO:0007669"/>
    <property type="project" value="TreeGrafter"/>
</dbReference>
<name>A0AAU9KBK9_9CILI</name>
<evidence type="ECO:0000313" key="5">
    <source>
        <dbReference type="Proteomes" id="UP001162131"/>
    </source>
</evidence>
<feature type="domain" description="WDHD1/CFT4 second beta-propeller" evidence="3">
    <location>
        <begin position="340"/>
        <end position="586"/>
    </location>
</feature>
<keyword evidence="5" id="KW-1185">Reference proteome</keyword>
<gene>
    <name evidence="4" type="ORF">BSTOLATCC_MIC64086</name>
</gene>
<sequence>MSSNFASKIAHSAGKVSLTSDSQNNVIYSGGNDTLIHCLSSESMKTYDWDHSITALGFYNNSLILGDSEGKVYSINNLETKEKSLVASLTGEVTCISVRENLIAISGEQSSPLIVADNSIKTLEPGHNGGVMSVSISPNLAYLSSMGYDGKLKIFDTQTKENVYALDVVRPLKGATQQMLQGDWSPDSSSYAIPGDMVFSFICLKNGSWKYEPTKIVCNNNISIIKWPFPNTLVTASLEKKIRIWNIEKSKCLQIIDSPEMPCSLLIFNRNLIAASFDGKVEVYNNVEWGIKEIEEKEATIEVSEGKNADDKEEDENKYFFQRAIGAFPQEPIASAITDTSYAILFWSLSGKIVSKEFFTAEGVHNSVIEITFSEISFHKNLFFSNDYNLVLATMGKSGALLGSKSAEEEVDDGFIAEDSTHQRPRLVFKSFLEDHDWVIALPWRENPESLVVGNTWCAAVTSLIYLRIFSIEGIQTHIISLPLPIVSLASYENQFAMVYHSGPPVLGCQTLRCEIWQMNTLVTENEPETFVKEEISIGLSPDESLQWFGYSESGLLCTVDSGCVVRGLWRRTGHWTPLCEVLDFNRIVGVSNNEIVGVNRESELLETKPFKIPVCQNKTSELEEESILSKFNLDHDRIETEVSEKNFLEIDKLALKGMQIAAESGDYIKAVGYTKLLVTKKSKAIAYTFANKFATQLKIPFFLKKVLAALGYEQEQKEVIRKESKPVVAEPVNPVSFTPKQPEIQATPQPTMQEAPIPFTKSKTENMNFFESLDAQQPLKRKIEPESSSTKKRKLQKSGEN</sequence>
<reference evidence="4" key="1">
    <citation type="submission" date="2021-09" db="EMBL/GenBank/DDBJ databases">
        <authorList>
            <consortium name="AG Swart"/>
            <person name="Singh M."/>
            <person name="Singh A."/>
            <person name="Seah K."/>
            <person name="Emmerich C."/>
        </authorList>
    </citation>
    <scope>NUCLEOTIDE SEQUENCE</scope>
    <source>
        <strain evidence="4">ATCC30299</strain>
    </source>
</reference>
<protein>
    <recommendedName>
        <fullName evidence="3">WDHD1/CFT4 second beta-propeller domain-containing protein</fullName>
    </recommendedName>
</protein>
<dbReference type="AlphaFoldDB" id="A0AAU9KBK9"/>